<dbReference type="SMART" id="SM00320">
    <property type="entry name" value="WD40"/>
    <property type="match status" value="6"/>
</dbReference>
<dbReference type="InterPro" id="IPR036322">
    <property type="entry name" value="WD40_repeat_dom_sf"/>
</dbReference>
<dbReference type="PROSITE" id="PS50082">
    <property type="entry name" value="WD_REPEATS_2"/>
    <property type="match status" value="1"/>
</dbReference>
<gene>
    <name evidence="7" type="ORF">PGO_144410</name>
</gene>
<dbReference type="GeneID" id="39750389"/>
<dbReference type="Pfam" id="PF00400">
    <property type="entry name" value="WD40"/>
    <property type="match status" value="3"/>
</dbReference>
<comment type="subcellular location">
    <subcellularLocation>
        <location evidence="1">Nucleus</location>
    </subcellularLocation>
</comment>
<dbReference type="AlphaFoldDB" id="A0A1Y1JT94"/>
<dbReference type="EMBL" id="BDQF01000015">
    <property type="protein sequence ID" value="GAW83643.1"/>
    <property type="molecule type" value="Genomic_DNA"/>
</dbReference>
<dbReference type="InterPro" id="IPR019775">
    <property type="entry name" value="WD40_repeat_CS"/>
</dbReference>
<dbReference type="GO" id="GO:0032040">
    <property type="term" value="C:small-subunit processome"/>
    <property type="evidence" value="ECO:0007669"/>
    <property type="project" value="TreeGrafter"/>
</dbReference>
<protein>
    <submittedName>
        <fullName evidence="7">WD domain, G-beta repeat domain containing protein</fullName>
    </submittedName>
</protein>
<reference evidence="8" key="1">
    <citation type="submission" date="2017-04" db="EMBL/GenBank/DDBJ databases">
        <title>Plasmodium gonderi genome.</title>
        <authorList>
            <person name="Arisue N."/>
            <person name="Honma H."/>
            <person name="Kawai S."/>
            <person name="Tougan T."/>
            <person name="Tanabe K."/>
            <person name="Horii T."/>
        </authorList>
    </citation>
    <scope>NUCLEOTIDE SEQUENCE [LARGE SCALE GENOMIC DNA]</scope>
    <source>
        <strain evidence="8">ATCC 30045</strain>
    </source>
</reference>
<feature type="compositionally biased region" description="Acidic residues" evidence="6">
    <location>
        <begin position="71"/>
        <end position="86"/>
    </location>
</feature>
<evidence type="ECO:0000313" key="7">
    <source>
        <dbReference type="EMBL" id="GAW83643.1"/>
    </source>
</evidence>
<name>A0A1Y1JT94_PLAGO</name>
<dbReference type="InterPro" id="IPR039241">
    <property type="entry name" value="Rrp9-like"/>
</dbReference>
<feature type="repeat" description="WD" evidence="5">
    <location>
        <begin position="444"/>
        <end position="484"/>
    </location>
</feature>
<feature type="compositionally biased region" description="Acidic residues" evidence="6">
    <location>
        <begin position="26"/>
        <end position="36"/>
    </location>
</feature>
<feature type="compositionally biased region" description="Low complexity" evidence="6">
    <location>
        <begin position="133"/>
        <end position="142"/>
    </location>
</feature>
<feature type="compositionally biased region" description="Basic residues" evidence="6">
    <location>
        <begin position="49"/>
        <end position="58"/>
    </location>
</feature>
<proteinExistence type="predicted"/>
<sequence>MKFNKRKKFFKIKKNNHGNKKKEEVYDSEVESDDILTSDASEGRNKQMSAKKKKRHHALSTERSSNRSDEDATDNSDDSNGDENDENVFNNPEERKIYLAKKYLRDMGVKSSDDNESHDESSASRDDEKKSESNFSENISSFENDEEREKINKMIMEREKKKSRKVLLNLGNRIKVFHDDKLSSNMVYKKVPNFMNSSGKNAGNDENVFFFRGHKKSVTCVACPDFNLSFFDYYDYDFGIIDSYENSNTYAGYNNGKFYKQDDHTCGKQDAFGTHDTNGTQGDDSWSADKSSYKNIESIMEPKVFENVSVSRVYTGGKDASIIEWDIMRGDKIHIYKGNRSSFKEFGNRNGISHFKSVMDIYCDKFNSFFISVGSDNLINIWDNRIKRACTNSIVGHKNVISAITGSNENTDELNMEHNFFTCSYDKTIKLWDLRFFDKCLNTYLGHTNNILSMNSLNGNKLVTSASDYTLRFWNTKNDNHILFNLNYEIIESCCTLNNKIFISGTFSGHIYIFTSSYKKPICVYKNAHNTCAVTALVSIPFSNIFISGSYDGYVNFWQYKSLSKITATIQKILTVQVYGTVNKFSFAHNYAYLFVAVGDEMKHGKWIRTKNKNGVAVIPLRFLS</sequence>
<dbReference type="PROSITE" id="PS00678">
    <property type="entry name" value="WD_REPEATS_1"/>
    <property type="match status" value="1"/>
</dbReference>
<feature type="region of interest" description="Disordered" evidence="6">
    <location>
        <begin position="1"/>
        <end position="94"/>
    </location>
</feature>
<organism evidence="7 8">
    <name type="scientific">Plasmodium gonderi</name>
    <dbReference type="NCBI Taxonomy" id="77519"/>
    <lineage>
        <taxon>Eukaryota</taxon>
        <taxon>Sar</taxon>
        <taxon>Alveolata</taxon>
        <taxon>Apicomplexa</taxon>
        <taxon>Aconoidasida</taxon>
        <taxon>Haemosporida</taxon>
        <taxon>Plasmodiidae</taxon>
        <taxon>Plasmodium</taxon>
        <taxon>Plasmodium (Plasmodium)</taxon>
    </lineage>
</organism>
<feature type="compositionally biased region" description="Basic residues" evidence="6">
    <location>
        <begin position="1"/>
        <end position="20"/>
    </location>
</feature>
<feature type="region of interest" description="Disordered" evidence="6">
    <location>
        <begin position="108"/>
        <end position="144"/>
    </location>
</feature>
<dbReference type="OrthoDB" id="6252103at2759"/>
<accession>A0A1Y1JT94</accession>
<dbReference type="RefSeq" id="XP_028546232.1">
    <property type="nucleotide sequence ID" value="XM_028690431.1"/>
</dbReference>
<keyword evidence="4" id="KW-0539">Nucleus</keyword>
<dbReference type="PANTHER" id="PTHR19865">
    <property type="entry name" value="U3 SMALL NUCLEOLAR RNA INTERACTING PROTEIN 2"/>
    <property type="match status" value="1"/>
</dbReference>
<evidence type="ECO:0000256" key="2">
    <source>
        <dbReference type="ARBA" id="ARBA00022574"/>
    </source>
</evidence>
<evidence type="ECO:0000256" key="1">
    <source>
        <dbReference type="ARBA" id="ARBA00004123"/>
    </source>
</evidence>
<feature type="region of interest" description="Disordered" evidence="6">
    <location>
        <begin position="270"/>
        <end position="289"/>
    </location>
</feature>
<evidence type="ECO:0000256" key="6">
    <source>
        <dbReference type="SAM" id="MobiDB-lite"/>
    </source>
</evidence>
<evidence type="ECO:0000313" key="8">
    <source>
        <dbReference type="Proteomes" id="UP000195521"/>
    </source>
</evidence>
<dbReference type="GO" id="GO:0034511">
    <property type="term" value="F:U3 snoRNA binding"/>
    <property type="evidence" value="ECO:0007669"/>
    <property type="project" value="InterPro"/>
</dbReference>
<dbReference type="InterPro" id="IPR001680">
    <property type="entry name" value="WD40_rpt"/>
</dbReference>
<dbReference type="PANTHER" id="PTHR19865:SF0">
    <property type="entry name" value="U3 SMALL NUCLEOLAR RNA-INTERACTING PROTEIN 2"/>
    <property type="match status" value="1"/>
</dbReference>
<dbReference type="OMA" id="FWNTKND"/>
<dbReference type="Gene3D" id="2.130.10.10">
    <property type="entry name" value="YVTN repeat-like/Quinoprotein amine dehydrogenase"/>
    <property type="match status" value="1"/>
</dbReference>
<evidence type="ECO:0000256" key="4">
    <source>
        <dbReference type="ARBA" id="ARBA00023242"/>
    </source>
</evidence>
<feature type="compositionally biased region" description="Basic and acidic residues" evidence="6">
    <location>
        <begin position="108"/>
        <end position="132"/>
    </location>
</feature>
<dbReference type="InterPro" id="IPR015943">
    <property type="entry name" value="WD40/YVTN_repeat-like_dom_sf"/>
</dbReference>
<evidence type="ECO:0000256" key="5">
    <source>
        <dbReference type="PROSITE-ProRule" id="PRU00221"/>
    </source>
</evidence>
<dbReference type="Proteomes" id="UP000195521">
    <property type="component" value="Unassembled WGS sequence"/>
</dbReference>
<feature type="compositionally biased region" description="Polar residues" evidence="6">
    <location>
        <begin position="275"/>
        <end position="289"/>
    </location>
</feature>
<evidence type="ECO:0000256" key="3">
    <source>
        <dbReference type="ARBA" id="ARBA00022737"/>
    </source>
</evidence>
<comment type="caution">
    <text evidence="7">The sequence shown here is derived from an EMBL/GenBank/DDBJ whole genome shotgun (WGS) entry which is preliminary data.</text>
</comment>
<dbReference type="SUPFAM" id="SSF50978">
    <property type="entry name" value="WD40 repeat-like"/>
    <property type="match status" value="1"/>
</dbReference>
<keyword evidence="2 5" id="KW-0853">WD repeat</keyword>
<keyword evidence="8" id="KW-1185">Reference proteome</keyword>
<keyword evidence="3" id="KW-0677">Repeat</keyword>